<dbReference type="PANTHER" id="PTHR36710">
    <property type="entry name" value="PECTINESTERASE INHIBITOR-LIKE"/>
    <property type="match status" value="1"/>
</dbReference>
<dbReference type="EMBL" id="BKCP01010959">
    <property type="protein sequence ID" value="GER54129.1"/>
    <property type="molecule type" value="Genomic_DNA"/>
</dbReference>
<dbReference type="InterPro" id="IPR034086">
    <property type="entry name" value="PMEI_plant"/>
</dbReference>
<organism evidence="6 7">
    <name type="scientific">Striga asiatica</name>
    <name type="common">Asiatic witchweed</name>
    <name type="synonym">Buchnera asiatica</name>
    <dbReference type="NCBI Taxonomy" id="4170"/>
    <lineage>
        <taxon>Eukaryota</taxon>
        <taxon>Viridiplantae</taxon>
        <taxon>Streptophyta</taxon>
        <taxon>Embryophyta</taxon>
        <taxon>Tracheophyta</taxon>
        <taxon>Spermatophyta</taxon>
        <taxon>Magnoliopsida</taxon>
        <taxon>eudicotyledons</taxon>
        <taxon>Gunneridae</taxon>
        <taxon>Pentapetalae</taxon>
        <taxon>asterids</taxon>
        <taxon>lamiids</taxon>
        <taxon>Lamiales</taxon>
        <taxon>Orobanchaceae</taxon>
        <taxon>Buchnereae</taxon>
        <taxon>Striga</taxon>
    </lineage>
</organism>
<proteinExistence type="inferred from homology"/>
<dbReference type="InterPro" id="IPR006501">
    <property type="entry name" value="Pectinesterase_inhib_dom"/>
</dbReference>
<evidence type="ECO:0000313" key="6">
    <source>
        <dbReference type="EMBL" id="GER54129.1"/>
    </source>
</evidence>
<dbReference type="OrthoDB" id="1094948at2759"/>
<evidence type="ECO:0000259" key="5">
    <source>
        <dbReference type="SMART" id="SM00856"/>
    </source>
</evidence>
<evidence type="ECO:0000256" key="4">
    <source>
        <dbReference type="SAM" id="SignalP"/>
    </source>
</evidence>
<dbReference type="NCBIfam" id="TIGR01614">
    <property type="entry name" value="PME_inhib"/>
    <property type="match status" value="1"/>
</dbReference>
<evidence type="ECO:0000256" key="3">
    <source>
        <dbReference type="ARBA" id="ARBA00038471"/>
    </source>
</evidence>
<dbReference type="AlphaFoldDB" id="A0A5A7R975"/>
<keyword evidence="1 4" id="KW-0732">Signal</keyword>
<evidence type="ECO:0000256" key="2">
    <source>
        <dbReference type="ARBA" id="ARBA00023157"/>
    </source>
</evidence>
<evidence type="ECO:0000256" key="1">
    <source>
        <dbReference type="ARBA" id="ARBA00022729"/>
    </source>
</evidence>
<reference evidence="7" key="1">
    <citation type="journal article" date="2019" name="Curr. Biol.">
        <title>Genome Sequence of Striga asiatica Provides Insight into the Evolution of Plant Parasitism.</title>
        <authorList>
            <person name="Yoshida S."/>
            <person name="Kim S."/>
            <person name="Wafula E.K."/>
            <person name="Tanskanen J."/>
            <person name="Kim Y.M."/>
            <person name="Honaas L."/>
            <person name="Yang Z."/>
            <person name="Spallek T."/>
            <person name="Conn C.E."/>
            <person name="Ichihashi Y."/>
            <person name="Cheong K."/>
            <person name="Cui S."/>
            <person name="Der J.P."/>
            <person name="Gundlach H."/>
            <person name="Jiao Y."/>
            <person name="Hori C."/>
            <person name="Ishida J.K."/>
            <person name="Kasahara H."/>
            <person name="Kiba T."/>
            <person name="Kim M.S."/>
            <person name="Koo N."/>
            <person name="Laohavisit A."/>
            <person name="Lee Y.H."/>
            <person name="Lumba S."/>
            <person name="McCourt P."/>
            <person name="Mortimer J.C."/>
            <person name="Mutuku J.M."/>
            <person name="Nomura T."/>
            <person name="Sasaki-Sekimoto Y."/>
            <person name="Seto Y."/>
            <person name="Wang Y."/>
            <person name="Wakatake T."/>
            <person name="Sakakibara H."/>
            <person name="Demura T."/>
            <person name="Yamaguchi S."/>
            <person name="Yoneyama K."/>
            <person name="Manabe R.I."/>
            <person name="Nelson D.C."/>
            <person name="Schulman A.H."/>
            <person name="Timko M.P."/>
            <person name="dePamphilis C.W."/>
            <person name="Choi D."/>
            <person name="Shirasu K."/>
        </authorList>
    </citation>
    <scope>NUCLEOTIDE SEQUENCE [LARGE SCALE GENOMIC DNA]</scope>
    <source>
        <strain evidence="7">cv. UVA1</strain>
    </source>
</reference>
<protein>
    <submittedName>
        <fullName evidence="6">Plant invertase/pectin methylesterase inhibitor</fullName>
    </submittedName>
</protein>
<dbReference type="PANTHER" id="PTHR36710:SF1">
    <property type="entry name" value="F14J9.2 PROTEIN"/>
    <property type="match status" value="1"/>
</dbReference>
<evidence type="ECO:0000313" key="7">
    <source>
        <dbReference type="Proteomes" id="UP000325081"/>
    </source>
</evidence>
<comment type="similarity">
    <text evidence="3">Belongs to the PMEI family.</text>
</comment>
<keyword evidence="7" id="KW-1185">Reference proteome</keyword>
<sequence>MSNFIGSSLLLPIAILFLLLPHSWSVDIRTQQLIGDICRRTYNYGYCIDVFYKNLYKPTMDIKGLTEIAVTQSLLHTSDTLKFIVKSLDSERRSDIRDVYNFCRTSYNSGLSKLTDALLAFAKGDYKNMPILLLQGDRSLSNCQAFADNRVPRLADENGKNRELIQMSLVSGQLIGHV</sequence>
<feature type="domain" description="Pectinesterase inhibitor" evidence="5">
    <location>
        <begin position="29"/>
        <end position="171"/>
    </location>
</feature>
<dbReference type="InterPro" id="IPR052421">
    <property type="entry name" value="PCW_Enzyme_Inhibitor"/>
</dbReference>
<feature type="chain" id="PRO_5023094176" evidence="4">
    <location>
        <begin position="26"/>
        <end position="178"/>
    </location>
</feature>
<keyword evidence="2" id="KW-1015">Disulfide bond</keyword>
<dbReference type="CDD" id="cd15797">
    <property type="entry name" value="PMEI"/>
    <property type="match status" value="1"/>
</dbReference>
<accession>A0A5A7R975</accession>
<gene>
    <name evidence="6" type="ORF">STAS_31687</name>
</gene>
<dbReference type="GO" id="GO:0046910">
    <property type="term" value="F:pectinesterase inhibitor activity"/>
    <property type="evidence" value="ECO:0007669"/>
    <property type="project" value="InterPro"/>
</dbReference>
<dbReference type="SUPFAM" id="SSF101148">
    <property type="entry name" value="Plant invertase/pectin methylesterase inhibitor"/>
    <property type="match status" value="1"/>
</dbReference>
<comment type="caution">
    <text evidence="6">The sequence shown here is derived from an EMBL/GenBank/DDBJ whole genome shotgun (WGS) entry which is preliminary data.</text>
</comment>
<dbReference type="Pfam" id="PF04043">
    <property type="entry name" value="PMEI"/>
    <property type="match status" value="1"/>
</dbReference>
<name>A0A5A7R975_STRAF</name>
<feature type="signal peptide" evidence="4">
    <location>
        <begin position="1"/>
        <end position="25"/>
    </location>
</feature>
<dbReference type="SMART" id="SM00856">
    <property type="entry name" value="PMEI"/>
    <property type="match status" value="1"/>
</dbReference>
<dbReference type="Gene3D" id="1.20.140.40">
    <property type="entry name" value="Invertase/pectin methylesterase inhibitor family protein"/>
    <property type="match status" value="1"/>
</dbReference>
<dbReference type="Proteomes" id="UP000325081">
    <property type="component" value="Unassembled WGS sequence"/>
</dbReference>
<dbReference type="InterPro" id="IPR035513">
    <property type="entry name" value="Invertase/methylesterase_inhib"/>
</dbReference>